<keyword evidence="3" id="KW-1185">Reference proteome</keyword>
<name>A0AAV3RDW0_LITER</name>
<evidence type="ECO:0000313" key="3">
    <source>
        <dbReference type="Proteomes" id="UP001454036"/>
    </source>
</evidence>
<dbReference type="Proteomes" id="UP001454036">
    <property type="component" value="Unassembled WGS sequence"/>
</dbReference>
<evidence type="ECO:0000256" key="1">
    <source>
        <dbReference type="SAM" id="MobiDB-lite"/>
    </source>
</evidence>
<sequence length="76" mass="7547">MSAKGGGERVLVQWGKERDGSSGGGGDGGGGWRLIGMLASVLIFTHPISGRNQAAGCASTMLDVCGVVLVVGDDGN</sequence>
<comment type="caution">
    <text evidence="2">The sequence shown here is derived from an EMBL/GenBank/DDBJ whole genome shotgun (WGS) entry which is preliminary data.</text>
</comment>
<dbReference type="AlphaFoldDB" id="A0AAV3RDW0"/>
<dbReference type="EMBL" id="BAABME010008803">
    <property type="protein sequence ID" value="GAA0173876.1"/>
    <property type="molecule type" value="Genomic_DNA"/>
</dbReference>
<protein>
    <submittedName>
        <fullName evidence="2">Uncharacterized protein</fullName>
    </submittedName>
</protein>
<organism evidence="2 3">
    <name type="scientific">Lithospermum erythrorhizon</name>
    <name type="common">Purple gromwell</name>
    <name type="synonym">Lithospermum officinale var. erythrorhizon</name>
    <dbReference type="NCBI Taxonomy" id="34254"/>
    <lineage>
        <taxon>Eukaryota</taxon>
        <taxon>Viridiplantae</taxon>
        <taxon>Streptophyta</taxon>
        <taxon>Embryophyta</taxon>
        <taxon>Tracheophyta</taxon>
        <taxon>Spermatophyta</taxon>
        <taxon>Magnoliopsida</taxon>
        <taxon>eudicotyledons</taxon>
        <taxon>Gunneridae</taxon>
        <taxon>Pentapetalae</taxon>
        <taxon>asterids</taxon>
        <taxon>lamiids</taxon>
        <taxon>Boraginales</taxon>
        <taxon>Boraginaceae</taxon>
        <taxon>Boraginoideae</taxon>
        <taxon>Lithospermeae</taxon>
        <taxon>Lithospermum</taxon>
    </lineage>
</organism>
<evidence type="ECO:0000313" key="2">
    <source>
        <dbReference type="EMBL" id="GAA0173876.1"/>
    </source>
</evidence>
<reference evidence="2 3" key="1">
    <citation type="submission" date="2024-01" db="EMBL/GenBank/DDBJ databases">
        <title>The complete chloroplast genome sequence of Lithospermum erythrorhizon: insights into the phylogenetic relationship among Boraginaceae species and the maternal lineages of purple gromwells.</title>
        <authorList>
            <person name="Okada T."/>
            <person name="Watanabe K."/>
        </authorList>
    </citation>
    <scope>NUCLEOTIDE SEQUENCE [LARGE SCALE GENOMIC DNA]</scope>
</reference>
<gene>
    <name evidence="2" type="ORF">LIER_27387</name>
</gene>
<feature type="region of interest" description="Disordered" evidence="1">
    <location>
        <begin position="1"/>
        <end position="28"/>
    </location>
</feature>
<accession>A0AAV3RDW0</accession>
<proteinExistence type="predicted"/>